<dbReference type="EMBL" id="CAJOAX010005542">
    <property type="protein sequence ID" value="CAF3951799.1"/>
    <property type="molecule type" value="Genomic_DNA"/>
</dbReference>
<reference evidence="2" key="1">
    <citation type="submission" date="2021-02" db="EMBL/GenBank/DDBJ databases">
        <authorList>
            <person name="Nowell W R."/>
        </authorList>
    </citation>
    <scope>NUCLEOTIDE SEQUENCE</scope>
</reference>
<feature type="transmembrane region" description="Helical" evidence="1">
    <location>
        <begin position="20"/>
        <end position="38"/>
    </location>
</feature>
<evidence type="ECO:0000313" key="3">
    <source>
        <dbReference type="EMBL" id="CAF3951799.1"/>
    </source>
</evidence>
<dbReference type="AlphaFoldDB" id="A0A814IG63"/>
<organism evidence="2 5">
    <name type="scientific">Rotaria sordida</name>
    <dbReference type="NCBI Taxonomy" id="392033"/>
    <lineage>
        <taxon>Eukaryota</taxon>
        <taxon>Metazoa</taxon>
        <taxon>Spiralia</taxon>
        <taxon>Gnathifera</taxon>
        <taxon>Rotifera</taxon>
        <taxon>Eurotatoria</taxon>
        <taxon>Bdelloidea</taxon>
        <taxon>Philodinida</taxon>
        <taxon>Philodinidae</taxon>
        <taxon>Rotaria</taxon>
    </lineage>
</organism>
<accession>A0A814IG63</accession>
<dbReference type="Proteomes" id="UP000663823">
    <property type="component" value="Unassembled WGS sequence"/>
</dbReference>
<dbReference type="Proteomes" id="UP000663889">
    <property type="component" value="Unassembled WGS sequence"/>
</dbReference>
<sequence length="99" mass="11141">MNHFIFDYKKTNYFPILESQFVSIIFFFANLITTTILVERFNGNVIGDGGRLTFGITIDGIDYDGSDVLIGDDECFVDDNSCKIPIVNDKLSKENDSAQ</sequence>
<evidence type="ECO:0000313" key="4">
    <source>
        <dbReference type="EMBL" id="CAF3992853.1"/>
    </source>
</evidence>
<keyword evidence="1" id="KW-0472">Membrane</keyword>
<evidence type="ECO:0000313" key="5">
    <source>
        <dbReference type="Proteomes" id="UP000663889"/>
    </source>
</evidence>
<dbReference type="EMBL" id="CAJOBE010006009">
    <property type="protein sequence ID" value="CAF3992853.1"/>
    <property type="molecule type" value="Genomic_DNA"/>
</dbReference>
<comment type="caution">
    <text evidence="2">The sequence shown here is derived from an EMBL/GenBank/DDBJ whole genome shotgun (WGS) entry which is preliminary data.</text>
</comment>
<dbReference type="EMBL" id="CAJNOU010000526">
    <property type="protein sequence ID" value="CAF1022902.1"/>
    <property type="molecule type" value="Genomic_DNA"/>
</dbReference>
<protein>
    <submittedName>
        <fullName evidence="2">Uncharacterized protein</fullName>
    </submittedName>
</protein>
<gene>
    <name evidence="4" type="ORF">FNK824_LOCUS25496</name>
    <name evidence="3" type="ORF">OTI717_LOCUS26423</name>
    <name evidence="2" type="ORF">SEV965_LOCUS11896</name>
</gene>
<keyword evidence="1" id="KW-0812">Transmembrane</keyword>
<proteinExistence type="predicted"/>
<evidence type="ECO:0000313" key="2">
    <source>
        <dbReference type="EMBL" id="CAF1022902.1"/>
    </source>
</evidence>
<evidence type="ECO:0000256" key="1">
    <source>
        <dbReference type="SAM" id="Phobius"/>
    </source>
</evidence>
<dbReference type="Proteomes" id="UP000663874">
    <property type="component" value="Unassembled WGS sequence"/>
</dbReference>
<name>A0A814IG63_9BILA</name>
<keyword evidence="1" id="KW-1133">Transmembrane helix</keyword>